<evidence type="ECO:0000313" key="8">
    <source>
        <dbReference type="EMBL" id="AKJ65530.1"/>
    </source>
</evidence>
<keyword evidence="4 7" id="KW-0812">Transmembrane</keyword>
<dbReference type="PANTHER" id="PTHR30250">
    <property type="entry name" value="PST FAMILY PREDICTED COLANIC ACID TRANSPORTER"/>
    <property type="match status" value="1"/>
</dbReference>
<dbReference type="EMBL" id="CP010904">
    <property type="protein sequence ID" value="AKJ65530.1"/>
    <property type="molecule type" value="Genomic_DNA"/>
</dbReference>
<evidence type="ECO:0000313" key="9">
    <source>
        <dbReference type="Proteomes" id="UP000035268"/>
    </source>
</evidence>
<dbReference type="STRING" id="1307763.L21SP4_02303"/>
<proteinExistence type="inferred from homology"/>
<organism evidence="8 9">
    <name type="scientific">Kiritimatiella glycovorans</name>
    <dbReference type="NCBI Taxonomy" id="1307763"/>
    <lineage>
        <taxon>Bacteria</taxon>
        <taxon>Pseudomonadati</taxon>
        <taxon>Kiritimatiellota</taxon>
        <taxon>Kiritimatiellia</taxon>
        <taxon>Kiritimatiellales</taxon>
        <taxon>Kiritimatiellaceae</taxon>
        <taxon>Kiritimatiella</taxon>
    </lineage>
</organism>
<feature type="transmembrane region" description="Helical" evidence="7">
    <location>
        <begin position="324"/>
        <end position="345"/>
    </location>
</feature>
<feature type="transmembrane region" description="Helical" evidence="7">
    <location>
        <begin position="112"/>
        <end position="134"/>
    </location>
</feature>
<evidence type="ECO:0000256" key="7">
    <source>
        <dbReference type="SAM" id="Phobius"/>
    </source>
</evidence>
<keyword evidence="9" id="KW-1185">Reference proteome</keyword>
<reference evidence="8 9" key="2">
    <citation type="journal article" date="2016" name="ISME J.">
        <title>Characterization of the first cultured representative of Verrucomicrobia subdivision 5 indicates the proposal of a novel phylum.</title>
        <authorList>
            <person name="Spring S."/>
            <person name="Bunk B."/>
            <person name="Sproer C."/>
            <person name="Schumann P."/>
            <person name="Rohde M."/>
            <person name="Tindall B.J."/>
            <person name="Klenk H.P."/>
        </authorList>
    </citation>
    <scope>NUCLEOTIDE SEQUENCE [LARGE SCALE GENOMIC DNA]</scope>
    <source>
        <strain evidence="8 9">L21-Fru-AB</strain>
    </source>
</reference>
<accession>A0A0G3EL89</accession>
<dbReference type="RefSeq" id="WP_052882750.1">
    <property type="nucleotide sequence ID" value="NZ_CP010904.1"/>
</dbReference>
<feature type="transmembrane region" description="Helical" evidence="7">
    <location>
        <begin position="146"/>
        <end position="164"/>
    </location>
</feature>
<keyword evidence="3" id="KW-1003">Cell membrane</keyword>
<feature type="transmembrane region" description="Helical" evidence="7">
    <location>
        <begin position="79"/>
        <end position="106"/>
    </location>
</feature>
<feature type="transmembrane region" description="Helical" evidence="7">
    <location>
        <begin position="441"/>
        <end position="462"/>
    </location>
</feature>
<reference evidence="9" key="1">
    <citation type="submission" date="2015-02" db="EMBL/GenBank/DDBJ databases">
        <title>Description and complete genome sequence of the first cultured representative of the subdivision 5 of the Verrucomicrobia phylum.</title>
        <authorList>
            <person name="Spring S."/>
            <person name="Bunk B."/>
            <person name="Sproer C."/>
            <person name="Klenk H.-P."/>
        </authorList>
    </citation>
    <scope>NUCLEOTIDE SEQUENCE [LARGE SCALE GENOMIC DNA]</scope>
    <source>
        <strain evidence="9">L21-Fru-AB</strain>
    </source>
</reference>
<evidence type="ECO:0000256" key="2">
    <source>
        <dbReference type="ARBA" id="ARBA00007430"/>
    </source>
</evidence>
<feature type="transmembrane region" description="Helical" evidence="7">
    <location>
        <begin position="43"/>
        <end position="67"/>
    </location>
</feature>
<dbReference type="AlphaFoldDB" id="A0A0G3EL89"/>
<feature type="transmembrane region" description="Helical" evidence="7">
    <location>
        <begin position="285"/>
        <end position="304"/>
    </location>
</feature>
<feature type="transmembrane region" description="Helical" evidence="7">
    <location>
        <begin position="414"/>
        <end position="434"/>
    </location>
</feature>
<dbReference type="Proteomes" id="UP000035268">
    <property type="component" value="Chromosome"/>
</dbReference>
<dbReference type="GO" id="GO:0005886">
    <property type="term" value="C:plasma membrane"/>
    <property type="evidence" value="ECO:0007669"/>
    <property type="project" value="UniProtKB-SubCell"/>
</dbReference>
<evidence type="ECO:0000256" key="4">
    <source>
        <dbReference type="ARBA" id="ARBA00022692"/>
    </source>
</evidence>
<name>A0A0G3EL89_9BACT</name>
<feature type="transmembrane region" description="Helical" evidence="7">
    <location>
        <begin position="366"/>
        <end position="394"/>
    </location>
</feature>
<dbReference type="KEGG" id="vbl:L21SP4_02303"/>
<dbReference type="CDD" id="cd13127">
    <property type="entry name" value="MATE_tuaB_like"/>
    <property type="match status" value="1"/>
</dbReference>
<keyword evidence="5 7" id="KW-1133">Transmembrane helix</keyword>
<keyword evidence="6 7" id="KW-0472">Membrane</keyword>
<evidence type="ECO:0000256" key="5">
    <source>
        <dbReference type="ARBA" id="ARBA00022989"/>
    </source>
</evidence>
<protein>
    <submittedName>
        <fullName evidence="8">Lipopolysaccharide biosynthesis protein</fullName>
    </submittedName>
</protein>
<comment type="subcellular location">
    <subcellularLocation>
        <location evidence="1">Cell membrane</location>
        <topology evidence="1">Multi-pass membrane protein</topology>
    </subcellularLocation>
</comment>
<dbReference type="OrthoDB" id="9770347at2"/>
<evidence type="ECO:0000256" key="1">
    <source>
        <dbReference type="ARBA" id="ARBA00004651"/>
    </source>
</evidence>
<dbReference type="Pfam" id="PF13440">
    <property type="entry name" value="Polysacc_synt_3"/>
    <property type="match status" value="1"/>
</dbReference>
<evidence type="ECO:0000256" key="3">
    <source>
        <dbReference type="ARBA" id="ARBA00022475"/>
    </source>
</evidence>
<sequence>MGLREQTVKALLWTFSERIGMQMVRFVVSVVLARLLSPADFGLLGMLTIFMILGQQLVAAGFGRALVQKKDADDEDATAVFYFGVFIALALIALLFFSAPLIATFYEEPKLLWLTRVMSLNFLFGSLMIVHNTLLIKRIQFRKKVLSNFLSFPISAAVGIGMALKDFGPWSLVGMQLSASFSRMVFIWILFPWRPKLSFSFRSLKEMFPYGSRILAASLVSIFFDNIYLVLIGKMYNKTELGYYTRAHRMHELFAVVLTQTVGQVMFPAFSAVQDEQERFLRGARKATSFCLFVIAPILMGLLMTSDSFVGVVFGRKWLPSVPFLRVLCVAGLFYPLNYINNNILQAKGRSDLFFRQEVIKRILQVVNIFVTFRYGVIALLIGHTVCCVIGWLLSVYYMRSVFIYNFTMQLRDAAPYLALSAAMMAGVGLVRLIAEGQVQIGVFAIQVAVGAAIYAAGSVLFKPAAHRECCDLAASAVRKWRAGSQRRG</sequence>
<feature type="transmembrane region" description="Helical" evidence="7">
    <location>
        <begin position="214"/>
        <end position="233"/>
    </location>
</feature>
<gene>
    <name evidence="8" type="ORF">L21SP4_02303</name>
</gene>
<dbReference type="PANTHER" id="PTHR30250:SF10">
    <property type="entry name" value="LIPOPOLYSACCHARIDE BIOSYNTHESIS PROTEIN WZXC"/>
    <property type="match status" value="1"/>
</dbReference>
<comment type="similarity">
    <text evidence="2">Belongs to the polysaccharide synthase family.</text>
</comment>
<evidence type="ECO:0000256" key="6">
    <source>
        <dbReference type="ARBA" id="ARBA00023136"/>
    </source>
</evidence>
<feature type="transmembrane region" description="Helical" evidence="7">
    <location>
        <begin position="253"/>
        <end position="273"/>
    </location>
</feature>
<dbReference type="InterPro" id="IPR050833">
    <property type="entry name" value="Poly_Biosynth_Transport"/>
</dbReference>